<feature type="domain" description="PLD phosphodiesterase" evidence="6">
    <location>
        <begin position="300"/>
        <end position="322"/>
    </location>
</feature>
<dbReference type="GO" id="GO:0030572">
    <property type="term" value="F:phosphatidyltransferase activity"/>
    <property type="evidence" value="ECO:0007669"/>
    <property type="project" value="UniProtKB-ARBA"/>
</dbReference>
<comment type="subcellular location">
    <subcellularLocation>
        <location evidence="2">Secreted</location>
    </subcellularLocation>
</comment>
<comment type="caution">
    <text evidence="7">The sequence shown here is derived from an EMBL/GenBank/DDBJ whole genome shotgun (WGS) entry which is preliminary data.</text>
</comment>
<protein>
    <recommendedName>
        <fullName evidence="3">Phospholipase D</fullName>
    </recommendedName>
    <alternativeName>
        <fullName evidence="5">Choline phosphatase</fullName>
    </alternativeName>
</protein>
<feature type="domain" description="PLD phosphodiesterase" evidence="6">
    <location>
        <begin position="121"/>
        <end position="148"/>
    </location>
</feature>
<dbReference type="AlphaFoldDB" id="A0A4Q1KDB0"/>
<dbReference type="Gene3D" id="3.30.870.10">
    <property type="entry name" value="Endonuclease Chain A"/>
    <property type="match status" value="2"/>
</dbReference>
<keyword evidence="4" id="KW-0964">Secreted</keyword>
<sequence length="395" mass="44711">MDADADTPSRAVATQTPKYIDQEVAGNALHVRGDGPGCLEMLIELINNAQSSLKLYYYSFASESSGRRVLAAAIRAARRGVDVTLMVDRFGSIQTSRSFFDSLERAGGKTGWFGASWSTRILIRNHQKMAIADDARAIIGGFNVEDSYFGQRQGECWHDLGLRIEGPEVETLARWYNGLWHWVSSSRQRFRHLRAMVMAWRDARGQFRWLIGGPTYRLSPWARSVRHDLEHARRADVIAAYFSPGNSMIARLKRVARRGAVRLILASKSDNTTTIAAARLLYGPLLRGGATIYEYRPCRLHMKLLVIDDAVYIGSANFDMRSLFLNLEMMLRIEDAGFADKMRIFIDECANDSEHITPAIHRARRTPLRLLKGWLSYLLVGVLDYKITRRLNLPG</sequence>
<dbReference type="GO" id="GO:0032049">
    <property type="term" value="P:cardiolipin biosynthetic process"/>
    <property type="evidence" value="ECO:0007669"/>
    <property type="project" value="UniProtKB-ARBA"/>
</dbReference>
<dbReference type="PROSITE" id="PS50035">
    <property type="entry name" value="PLD"/>
    <property type="match status" value="2"/>
</dbReference>
<dbReference type="GO" id="GO:0005576">
    <property type="term" value="C:extracellular region"/>
    <property type="evidence" value="ECO:0007669"/>
    <property type="project" value="UniProtKB-SubCell"/>
</dbReference>
<proteinExistence type="predicted"/>
<evidence type="ECO:0000256" key="1">
    <source>
        <dbReference type="ARBA" id="ARBA00003145"/>
    </source>
</evidence>
<evidence type="ECO:0000259" key="6">
    <source>
        <dbReference type="PROSITE" id="PS50035"/>
    </source>
</evidence>
<evidence type="ECO:0000313" key="7">
    <source>
        <dbReference type="EMBL" id="RXR25609.1"/>
    </source>
</evidence>
<comment type="function">
    <text evidence="1">Could be a virulence factor.</text>
</comment>
<dbReference type="Proteomes" id="UP000290958">
    <property type="component" value="Unassembled WGS sequence"/>
</dbReference>
<keyword evidence="8" id="KW-1185">Reference proteome</keyword>
<dbReference type="PANTHER" id="PTHR21248">
    <property type="entry name" value="CARDIOLIPIN SYNTHASE"/>
    <property type="match status" value="1"/>
</dbReference>
<dbReference type="Pfam" id="PF13091">
    <property type="entry name" value="PLDc_2"/>
    <property type="match status" value="2"/>
</dbReference>
<dbReference type="SUPFAM" id="SSF56024">
    <property type="entry name" value="Phospholipase D/nuclease"/>
    <property type="match status" value="2"/>
</dbReference>
<evidence type="ECO:0000313" key="8">
    <source>
        <dbReference type="Proteomes" id="UP000290958"/>
    </source>
</evidence>
<accession>A0A4Q1KDB0</accession>
<evidence type="ECO:0000256" key="3">
    <source>
        <dbReference type="ARBA" id="ARBA00018392"/>
    </source>
</evidence>
<gene>
    <name evidence="7" type="ORF">EQG66_13860</name>
</gene>
<dbReference type="InterPro" id="IPR025202">
    <property type="entry name" value="PLD-like_dom"/>
</dbReference>
<organism evidence="7 8">
    <name type="scientific">Sphingobium fluviale</name>
    <dbReference type="NCBI Taxonomy" id="2506423"/>
    <lineage>
        <taxon>Bacteria</taxon>
        <taxon>Pseudomonadati</taxon>
        <taxon>Pseudomonadota</taxon>
        <taxon>Alphaproteobacteria</taxon>
        <taxon>Sphingomonadales</taxon>
        <taxon>Sphingomonadaceae</taxon>
        <taxon>Sphingobium</taxon>
    </lineage>
</organism>
<evidence type="ECO:0000256" key="4">
    <source>
        <dbReference type="ARBA" id="ARBA00022525"/>
    </source>
</evidence>
<dbReference type="InterPro" id="IPR001736">
    <property type="entry name" value="PLipase_D/transphosphatidylase"/>
</dbReference>
<evidence type="ECO:0000256" key="2">
    <source>
        <dbReference type="ARBA" id="ARBA00004613"/>
    </source>
</evidence>
<reference evidence="8" key="1">
    <citation type="submission" date="2019-01" db="EMBL/GenBank/DDBJ databases">
        <title>Cytophagaceae bacterium strain CAR-16.</title>
        <authorList>
            <person name="Chen W.-M."/>
        </authorList>
    </citation>
    <scope>NUCLEOTIDE SEQUENCE [LARGE SCALE GENOMIC DNA]</scope>
    <source>
        <strain evidence="8">CHR27</strain>
    </source>
</reference>
<dbReference type="CDD" id="cd09159">
    <property type="entry name" value="PLDc_ybhO_like_2"/>
    <property type="match status" value="1"/>
</dbReference>
<dbReference type="OrthoDB" id="9814092at2"/>
<name>A0A4Q1KDB0_9SPHN</name>
<dbReference type="SMART" id="SM00155">
    <property type="entry name" value="PLDc"/>
    <property type="match status" value="2"/>
</dbReference>
<dbReference type="PANTHER" id="PTHR21248:SF12">
    <property type="entry name" value="CARDIOLIPIN SYNTHASE C"/>
    <property type="match status" value="1"/>
</dbReference>
<dbReference type="EMBL" id="SBKP01000019">
    <property type="protein sequence ID" value="RXR25609.1"/>
    <property type="molecule type" value="Genomic_DNA"/>
</dbReference>
<evidence type="ECO:0000256" key="5">
    <source>
        <dbReference type="ARBA" id="ARBA00029594"/>
    </source>
</evidence>